<keyword evidence="18" id="KW-0479">Metal-binding</keyword>
<evidence type="ECO:0000256" key="12">
    <source>
        <dbReference type="ARBA" id="ARBA00023136"/>
    </source>
</evidence>
<keyword evidence="13" id="KW-0594">Phospholipid biosynthesis</keyword>
<keyword evidence="10" id="KW-1133">Transmembrane helix</keyword>
<feature type="binding site" evidence="16">
    <location>
        <position position="68"/>
    </location>
    <ligand>
        <name>substrate</name>
    </ligand>
</feature>
<feature type="active site" description="Proton acceptor" evidence="15">
    <location>
        <position position="68"/>
    </location>
</feature>
<protein>
    <submittedName>
        <fullName evidence="19">Diacylglycerol kinase DagK</fullName>
    </submittedName>
</protein>
<dbReference type="CDD" id="cd14265">
    <property type="entry name" value="UDPK_IM_like"/>
    <property type="match status" value="1"/>
</dbReference>
<comment type="caution">
    <text evidence="19">The sequence shown here is derived from an EMBL/GenBank/DDBJ whole genome shotgun (WGS) entry which is preliminary data.</text>
</comment>
<proteinExistence type="inferred from homology"/>
<keyword evidence="12" id="KW-0472">Membrane</keyword>
<keyword evidence="18" id="KW-0460">Magnesium</keyword>
<keyword evidence="11" id="KW-0443">Lipid metabolism</keyword>
<dbReference type="InterPro" id="IPR033717">
    <property type="entry name" value="UDPK"/>
</dbReference>
<evidence type="ECO:0000256" key="1">
    <source>
        <dbReference type="ARBA" id="ARBA00004651"/>
    </source>
</evidence>
<keyword evidence="3" id="KW-1003">Cell membrane</keyword>
<name>A0A0G1J1H9_9BACT</name>
<evidence type="ECO:0000256" key="9">
    <source>
        <dbReference type="ARBA" id="ARBA00022840"/>
    </source>
</evidence>
<dbReference type="GO" id="GO:0046872">
    <property type="term" value="F:metal ion binding"/>
    <property type="evidence" value="ECO:0007669"/>
    <property type="project" value="UniProtKB-KW"/>
</dbReference>
<comment type="subcellular location">
    <subcellularLocation>
        <location evidence="1">Cell membrane</location>
        <topology evidence="1">Multi-pass membrane protein</topology>
    </subcellularLocation>
</comment>
<evidence type="ECO:0000256" key="10">
    <source>
        <dbReference type="ARBA" id="ARBA00022989"/>
    </source>
</evidence>
<evidence type="ECO:0000256" key="13">
    <source>
        <dbReference type="ARBA" id="ARBA00023209"/>
    </source>
</evidence>
<dbReference type="Pfam" id="PF01219">
    <property type="entry name" value="DAGK_prokar"/>
    <property type="match status" value="1"/>
</dbReference>
<dbReference type="InterPro" id="IPR000829">
    <property type="entry name" value="DAGK"/>
</dbReference>
<evidence type="ECO:0000256" key="7">
    <source>
        <dbReference type="ARBA" id="ARBA00022741"/>
    </source>
</evidence>
<comment type="cofactor">
    <cofactor evidence="18">
        <name>Mg(2+)</name>
        <dbReference type="ChEBI" id="CHEBI:18420"/>
    </cofactor>
    <text evidence="18">Mn(2+), Zn(2+), Cd(2+) and Co(2+) support activity to lesser extents.</text>
</comment>
<evidence type="ECO:0000256" key="16">
    <source>
        <dbReference type="PIRSR" id="PIRSR600829-2"/>
    </source>
</evidence>
<evidence type="ECO:0000256" key="5">
    <source>
        <dbReference type="ARBA" id="ARBA00022679"/>
    </source>
</evidence>
<dbReference type="GO" id="GO:0005886">
    <property type="term" value="C:plasma membrane"/>
    <property type="evidence" value="ECO:0007669"/>
    <property type="project" value="UniProtKB-SubCell"/>
</dbReference>
<gene>
    <name evidence="19" type="ORF">UW60_C0045G0009</name>
</gene>
<dbReference type="Gene3D" id="1.10.287.3610">
    <property type="match status" value="1"/>
</dbReference>
<keyword evidence="5" id="KW-0808">Transferase</keyword>
<dbReference type="EMBL" id="LCIY01000045">
    <property type="protein sequence ID" value="KKT65456.1"/>
    <property type="molecule type" value="Genomic_DNA"/>
</dbReference>
<dbReference type="GO" id="GO:0005524">
    <property type="term" value="F:ATP binding"/>
    <property type="evidence" value="ECO:0007669"/>
    <property type="project" value="UniProtKB-KW"/>
</dbReference>
<keyword evidence="4" id="KW-0444">Lipid biosynthesis</keyword>
<evidence type="ECO:0000256" key="14">
    <source>
        <dbReference type="ARBA" id="ARBA00023264"/>
    </source>
</evidence>
<dbReference type="AlphaFoldDB" id="A0A0G1J1H9"/>
<sequence length="82" mass="8794">MTGGKAGIMKDSIKYALEGIGEGWRNHPNFRRQMVILAAVLAAGWRYRISGSEWIAVILASGLVMGAEMANTAIEAAVVCQD</sequence>
<keyword evidence="7 17" id="KW-0547">Nucleotide-binding</keyword>
<keyword evidence="8 19" id="KW-0418">Kinase</keyword>
<evidence type="ECO:0000256" key="11">
    <source>
        <dbReference type="ARBA" id="ARBA00023098"/>
    </source>
</evidence>
<keyword evidence="6" id="KW-0812">Transmembrane</keyword>
<evidence type="ECO:0000256" key="2">
    <source>
        <dbReference type="ARBA" id="ARBA00005967"/>
    </source>
</evidence>
<evidence type="ECO:0000256" key="3">
    <source>
        <dbReference type="ARBA" id="ARBA00022475"/>
    </source>
</evidence>
<dbReference type="InterPro" id="IPR036945">
    <property type="entry name" value="DAGK_sf"/>
</dbReference>
<keyword evidence="9 17" id="KW-0067">ATP-binding</keyword>
<dbReference type="Proteomes" id="UP000034826">
    <property type="component" value="Unassembled WGS sequence"/>
</dbReference>
<feature type="binding site" evidence="18">
    <location>
        <position position="75"/>
    </location>
    <ligand>
        <name>a divalent metal cation</name>
        <dbReference type="ChEBI" id="CHEBI:60240"/>
    </ligand>
</feature>
<evidence type="ECO:0000256" key="17">
    <source>
        <dbReference type="PIRSR" id="PIRSR600829-3"/>
    </source>
</evidence>
<evidence type="ECO:0000256" key="4">
    <source>
        <dbReference type="ARBA" id="ARBA00022516"/>
    </source>
</evidence>
<evidence type="ECO:0000256" key="18">
    <source>
        <dbReference type="PIRSR" id="PIRSR600829-4"/>
    </source>
</evidence>
<dbReference type="GO" id="GO:0008654">
    <property type="term" value="P:phospholipid biosynthetic process"/>
    <property type="evidence" value="ECO:0007669"/>
    <property type="project" value="UniProtKB-KW"/>
</dbReference>
<evidence type="ECO:0000313" key="19">
    <source>
        <dbReference type="EMBL" id="KKT65456.1"/>
    </source>
</evidence>
<organism evidence="19 20">
    <name type="scientific">Candidatus Woesebacteria bacterium GW2011_GWA2_44_33</name>
    <dbReference type="NCBI Taxonomy" id="1618564"/>
    <lineage>
        <taxon>Bacteria</taxon>
        <taxon>Candidatus Woeseibacteriota</taxon>
    </lineage>
</organism>
<dbReference type="PANTHER" id="PTHR34299">
    <property type="entry name" value="DIACYLGLYCEROL KINASE"/>
    <property type="match status" value="1"/>
</dbReference>
<feature type="binding site" evidence="17">
    <location>
        <position position="75"/>
    </location>
    <ligand>
        <name>ATP</name>
        <dbReference type="ChEBI" id="CHEBI:30616"/>
    </ligand>
</feature>
<keyword evidence="14" id="KW-1208">Phospholipid metabolism</keyword>
<feature type="binding site" evidence="17">
    <location>
        <position position="15"/>
    </location>
    <ligand>
        <name>ATP</name>
        <dbReference type="ChEBI" id="CHEBI:30616"/>
    </ligand>
</feature>
<evidence type="ECO:0000256" key="15">
    <source>
        <dbReference type="PIRSR" id="PIRSR600829-1"/>
    </source>
</evidence>
<evidence type="ECO:0000256" key="6">
    <source>
        <dbReference type="ARBA" id="ARBA00022692"/>
    </source>
</evidence>
<comment type="similarity">
    <text evidence="2">Belongs to the bacterial diacylglycerol kinase family.</text>
</comment>
<dbReference type="PANTHER" id="PTHR34299:SF1">
    <property type="entry name" value="DIACYLGLYCEROL KINASE"/>
    <property type="match status" value="1"/>
</dbReference>
<reference evidence="19 20" key="1">
    <citation type="journal article" date="2015" name="Nature">
        <title>rRNA introns, odd ribosomes, and small enigmatic genomes across a large radiation of phyla.</title>
        <authorList>
            <person name="Brown C.T."/>
            <person name="Hug L.A."/>
            <person name="Thomas B.C."/>
            <person name="Sharon I."/>
            <person name="Castelle C.J."/>
            <person name="Singh A."/>
            <person name="Wilkins M.J."/>
            <person name="Williams K.H."/>
            <person name="Banfield J.F."/>
        </authorList>
    </citation>
    <scope>NUCLEOTIDE SEQUENCE [LARGE SCALE GENOMIC DNA]</scope>
</reference>
<dbReference type="GO" id="GO:0016301">
    <property type="term" value="F:kinase activity"/>
    <property type="evidence" value="ECO:0007669"/>
    <property type="project" value="UniProtKB-KW"/>
</dbReference>
<evidence type="ECO:0000256" key="8">
    <source>
        <dbReference type="ARBA" id="ARBA00022777"/>
    </source>
</evidence>
<evidence type="ECO:0000313" key="20">
    <source>
        <dbReference type="Proteomes" id="UP000034826"/>
    </source>
</evidence>
<accession>A0A0G1J1H9</accession>